<evidence type="ECO:0000313" key="2">
    <source>
        <dbReference type="EMBL" id="SDL33614.1"/>
    </source>
</evidence>
<dbReference type="EMBL" id="FNGF01000005">
    <property type="protein sequence ID" value="SDL33614.1"/>
    <property type="molecule type" value="Genomic_DNA"/>
</dbReference>
<evidence type="ECO:0000313" key="3">
    <source>
        <dbReference type="Proteomes" id="UP000198662"/>
    </source>
</evidence>
<keyword evidence="3" id="KW-1185">Reference proteome</keyword>
<protein>
    <submittedName>
        <fullName evidence="2">Transglutaminase-like superfamily protein</fullName>
    </submittedName>
</protein>
<dbReference type="InterPro" id="IPR002931">
    <property type="entry name" value="Transglutaminase-like"/>
</dbReference>
<proteinExistence type="predicted"/>
<evidence type="ECO:0000259" key="1">
    <source>
        <dbReference type="Pfam" id="PF01841"/>
    </source>
</evidence>
<dbReference type="Gene3D" id="3.10.620.30">
    <property type="match status" value="1"/>
</dbReference>
<name>A0A1G9J8Z4_9ACTN</name>
<dbReference type="Proteomes" id="UP000198662">
    <property type="component" value="Unassembled WGS sequence"/>
</dbReference>
<feature type="domain" description="Transglutaminase-like" evidence="1">
    <location>
        <begin position="83"/>
        <end position="137"/>
    </location>
</feature>
<dbReference type="STRING" id="380244.SAMN05216298_3480"/>
<gene>
    <name evidence="2" type="ORF">SAMN05216298_3480</name>
</gene>
<dbReference type="RefSeq" id="WP_091051911.1">
    <property type="nucleotide sequence ID" value="NZ_FNGF01000005.1"/>
</dbReference>
<dbReference type="OrthoDB" id="148799at2"/>
<reference evidence="3" key="1">
    <citation type="submission" date="2016-10" db="EMBL/GenBank/DDBJ databases">
        <authorList>
            <person name="Varghese N."/>
            <person name="Submissions S."/>
        </authorList>
    </citation>
    <scope>NUCLEOTIDE SEQUENCE [LARGE SCALE GENOMIC DNA]</scope>
    <source>
        <strain evidence="3">CGMCC 4.3147</strain>
    </source>
</reference>
<dbReference type="Pfam" id="PF01841">
    <property type="entry name" value="Transglut_core"/>
    <property type="match status" value="1"/>
</dbReference>
<dbReference type="AlphaFoldDB" id="A0A1G9J8Z4"/>
<accession>A0A1G9J8Z4</accession>
<dbReference type="InterPro" id="IPR038765">
    <property type="entry name" value="Papain-like_cys_pep_sf"/>
</dbReference>
<organism evidence="2 3">
    <name type="scientific">Glycomyces sambucus</name>
    <dbReference type="NCBI Taxonomy" id="380244"/>
    <lineage>
        <taxon>Bacteria</taxon>
        <taxon>Bacillati</taxon>
        <taxon>Actinomycetota</taxon>
        <taxon>Actinomycetes</taxon>
        <taxon>Glycomycetales</taxon>
        <taxon>Glycomycetaceae</taxon>
        <taxon>Glycomyces</taxon>
    </lineage>
</organism>
<sequence length="293" mass="31635">MTTQDELAYYAAPGPLTTAEPALTSLPAEVLALLEAVQGLLVHEPGHPDRPTGHLRSTAEILDHLAPTGPLTQARQPDQRLIGCCRHFTLLPVAALRAHGIPARARCGFATYFMPGWHIDHWVVECWSAGRWHLADAQLDPALRERLGIAFGSAFNPADVPRGSTTAPNADPRAFAVAGETWLRCRAGNLDPARCGFPGDGTHGLWWIAGNLIRDVAALAKMELLPWDLWGAMPGPADPITDDLATLLDHLATITADPETAAKSRDTYPDAALKVPAKVFNHLRQAEEPVFTS</sequence>
<dbReference type="SUPFAM" id="SSF54001">
    <property type="entry name" value="Cysteine proteinases"/>
    <property type="match status" value="1"/>
</dbReference>